<evidence type="ECO:0000259" key="6">
    <source>
        <dbReference type="PROSITE" id="PS50262"/>
    </source>
</evidence>
<dbReference type="PANTHER" id="PTHR14550:SF2">
    <property type="entry name" value="TRANSMEMBRANE PROTEIN 109"/>
    <property type="match status" value="1"/>
</dbReference>
<feature type="transmembrane region" description="Helical" evidence="5">
    <location>
        <begin position="24"/>
        <end position="50"/>
    </location>
</feature>
<dbReference type="GO" id="GO:0004930">
    <property type="term" value="F:G protein-coupled receptor activity"/>
    <property type="evidence" value="ECO:0007669"/>
    <property type="project" value="InterPro"/>
</dbReference>
<dbReference type="PROSITE" id="PS50262">
    <property type="entry name" value="G_PROTEIN_RECEP_F1_2"/>
    <property type="match status" value="1"/>
</dbReference>
<evidence type="ECO:0000256" key="4">
    <source>
        <dbReference type="ARBA" id="ARBA00023136"/>
    </source>
</evidence>
<dbReference type="AlphaFoldDB" id="A0AAV1EWD4"/>
<feature type="transmembrane region" description="Helical" evidence="5">
    <location>
        <begin position="95"/>
        <end position="124"/>
    </location>
</feature>
<dbReference type="PANTHER" id="PTHR14550">
    <property type="entry name" value="TRANSMEMBRANE PROTEIN 109"/>
    <property type="match status" value="1"/>
</dbReference>
<evidence type="ECO:0000313" key="8">
    <source>
        <dbReference type="Proteomes" id="UP001178508"/>
    </source>
</evidence>
<feature type="transmembrane region" description="Helical" evidence="5">
    <location>
        <begin position="447"/>
        <end position="463"/>
    </location>
</feature>
<evidence type="ECO:0000256" key="2">
    <source>
        <dbReference type="ARBA" id="ARBA00022692"/>
    </source>
</evidence>
<dbReference type="GO" id="GO:0071480">
    <property type="term" value="P:cellular response to gamma radiation"/>
    <property type="evidence" value="ECO:0007669"/>
    <property type="project" value="InterPro"/>
</dbReference>
<dbReference type="Pfam" id="PF14965">
    <property type="entry name" value="BRI3BP"/>
    <property type="match status" value="1"/>
</dbReference>
<dbReference type="InterPro" id="IPR039492">
    <property type="entry name" value="TMEM109"/>
</dbReference>
<dbReference type="Proteomes" id="UP001178508">
    <property type="component" value="Chromosome 3"/>
</dbReference>
<dbReference type="SUPFAM" id="SSF81321">
    <property type="entry name" value="Family A G protein-coupled receptor-like"/>
    <property type="match status" value="1"/>
</dbReference>
<evidence type="ECO:0000256" key="1">
    <source>
        <dbReference type="ARBA" id="ARBA00004370"/>
    </source>
</evidence>
<keyword evidence="2 5" id="KW-0812">Transmembrane</keyword>
<comment type="subcellular location">
    <subcellularLocation>
        <location evidence="1">Membrane</location>
    </subcellularLocation>
</comment>
<evidence type="ECO:0000313" key="7">
    <source>
        <dbReference type="EMBL" id="CAJ1053005.1"/>
    </source>
</evidence>
<sequence length="499" mass="54584">MGVFGNSLVLVVKVMCQGQFCCRYWLPLISLTLSDFGCSFLIISGSFFAMLTGGQRSPWCEVVSLLKFAFISSSIGSIAVLCVQRLIGPTSTERALFSVMVTACLASWVTGVVFGIIPVVYTWIRYDPAEMLCAVFWENSYSDMLVYILCAFSVCVFIPFIFIFICSLLSACGCGHSCCSDEESDLSDVTPLLVASYVFCYTPFVVSELILLGRLDLSPAPDWLRTLSSVMSYLDCGLNPLIYCSNQDFREAGLALLWTSRKLASEPVLTAITKHELMSARGSWLLLCGLMSSVCGKKVVESGSGSGMIQELRGAFNELVGEGRAYLGRVAGEQTVLSVQKAFSQVIGVVAGSVAGAVNVLLKYVSQLLHTAGVHVNVPIDKVTPDGLIFVAYWVLLAVIGYWLLSLALRLVASTLRRTLWLLKVGMALVCFGFILSDHEASSETTAIRLAVLVFVCVILGVGRGRGLDAADKTAHLEEQVRVLERRLREMERWRRTEE</sequence>
<feature type="transmembrane region" description="Helical" evidence="5">
    <location>
        <begin position="62"/>
        <end position="83"/>
    </location>
</feature>
<reference evidence="7" key="1">
    <citation type="submission" date="2023-08" db="EMBL/GenBank/DDBJ databases">
        <authorList>
            <person name="Alioto T."/>
            <person name="Alioto T."/>
            <person name="Gomez Garrido J."/>
        </authorList>
    </citation>
    <scope>NUCLEOTIDE SEQUENCE</scope>
</reference>
<dbReference type="EMBL" id="OY660866">
    <property type="protein sequence ID" value="CAJ1053005.1"/>
    <property type="molecule type" value="Genomic_DNA"/>
</dbReference>
<keyword evidence="4 5" id="KW-0472">Membrane</keyword>
<keyword evidence="8" id="KW-1185">Reference proteome</keyword>
<feature type="domain" description="G-protein coupled receptors family 1 profile" evidence="6">
    <location>
        <begin position="5"/>
        <end position="243"/>
    </location>
</feature>
<evidence type="ECO:0000256" key="5">
    <source>
        <dbReference type="SAM" id="Phobius"/>
    </source>
</evidence>
<feature type="transmembrane region" description="Helical" evidence="5">
    <location>
        <begin position="419"/>
        <end position="435"/>
    </location>
</feature>
<feature type="transmembrane region" description="Helical" evidence="5">
    <location>
        <begin position="342"/>
        <end position="362"/>
    </location>
</feature>
<proteinExistence type="predicted"/>
<keyword evidence="3 5" id="KW-1133">Transmembrane helix</keyword>
<feature type="transmembrane region" description="Helical" evidence="5">
    <location>
        <begin position="391"/>
        <end position="412"/>
    </location>
</feature>
<name>A0AAV1EWD4_XYRNO</name>
<dbReference type="Pfam" id="PF00001">
    <property type="entry name" value="7tm_1"/>
    <property type="match status" value="1"/>
</dbReference>
<dbReference type="GO" id="GO:0042771">
    <property type="term" value="P:intrinsic apoptotic signaling pathway in response to DNA damage by p53 class mediator"/>
    <property type="evidence" value="ECO:0007669"/>
    <property type="project" value="TreeGrafter"/>
</dbReference>
<gene>
    <name evidence="7" type="ORF">XNOV1_A036860</name>
</gene>
<dbReference type="GO" id="GO:0016020">
    <property type="term" value="C:membrane"/>
    <property type="evidence" value="ECO:0007669"/>
    <property type="project" value="UniProtKB-SubCell"/>
</dbReference>
<accession>A0AAV1EWD4</accession>
<dbReference type="InterPro" id="IPR000276">
    <property type="entry name" value="GPCR_Rhodpsn"/>
</dbReference>
<organism evidence="7 8">
    <name type="scientific">Xyrichtys novacula</name>
    <name type="common">Pearly razorfish</name>
    <name type="synonym">Hemipteronotus novacula</name>
    <dbReference type="NCBI Taxonomy" id="13765"/>
    <lineage>
        <taxon>Eukaryota</taxon>
        <taxon>Metazoa</taxon>
        <taxon>Chordata</taxon>
        <taxon>Craniata</taxon>
        <taxon>Vertebrata</taxon>
        <taxon>Euteleostomi</taxon>
        <taxon>Actinopterygii</taxon>
        <taxon>Neopterygii</taxon>
        <taxon>Teleostei</taxon>
        <taxon>Neoteleostei</taxon>
        <taxon>Acanthomorphata</taxon>
        <taxon>Eupercaria</taxon>
        <taxon>Labriformes</taxon>
        <taxon>Labridae</taxon>
        <taxon>Xyrichtys</taxon>
    </lineage>
</organism>
<keyword evidence="7" id="KW-0675">Receptor</keyword>
<protein>
    <submittedName>
        <fullName evidence="7">Visual pigment-like receptor peropsin</fullName>
    </submittedName>
</protein>
<dbReference type="CDD" id="cd00637">
    <property type="entry name" value="7tm_classA_rhodopsin-like"/>
    <property type="match status" value="1"/>
</dbReference>
<feature type="transmembrane region" description="Helical" evidence="5">
    <location>
        <begin position="144"/>
        <end position="166"/>
    </location>
</feature>
<dbReference type="InterPro" id="IPR017452">
    <property type="entry name" value="GPCR_Rhodpsn_7TM"/>
</dbReference>
<dbReference type="Gene3D" id="1.20.1070.10">
    <property type="entry name" value="Rhodopsin 7-helix transmembrane proteins"/>
    <property type="match status" value="1"/>
</dbReference>
<evidence type="ECO:0000256" key="3">
    <source>
        <dbReference type="ARBA" id="ARBA00022989"/>
    </source>
</evidence>